<feature type="signal peptide" evidence="1">
    <location>
        <begin position="1"/>
        <end position="18"/>
    </location>
</feature>
<gene>
    <name evidence="2" type="ORF">GS03_01915</name>
</gene>
<keyword evidence="1" id="KW-0732">Signal</keyword>
<dbReference type="RefSeq" id="WP_136152312.1">
    <property type="nucleotide sequence ID" value="NZ_CP038810.1"/>
</dbReference>
<evidence type="ECO:0000313" key="3">
    <source>
        <dbReference type="Proteomes" id="UP000296862"/>
    </source>
</evidence>
<dbReference type="EMBL" id="CP038810">
    <property type="protein sequence ID" value="QBZ98410.1"/>
    <property type="molecule type" value="Genomic_DNA"/>
</dbReference>
<evidence type="ECO:0000256" key="1">
    <source>
        <dbReference type="SAM" id="SignalP"/>
    </source>
</evidence>
<dbReference type="AlphaFoldDB" id="A0A4P7PVK1"/>
<dbReference type="InterPro" id="IPR032274">
    <property type="entry name" value="DUF4835"/>
</dbReference>
<name>A0A4P7PVK1_9FLAO</name>
<dbReference type="Proteomes" id="UP000296862">
    <property type="component" value="Chromosome"/>
</dbReference>
<evidence type="ECO:0008006" key="4">
    <source>
        <dbReference type="Google" id="ProtNLM"/>
    </source>
</evidence>
<evidence type="ECO:0000313" key="2">
    <source>
        <dbReference type="EMBL" id="QBZ98410.1"/>
    </source>
</evidence>
<organism evidence="2 3">
    <name type="scientific">Flavobacterium sangjuense</name>
    <dbReference type="NCBI Taxonomy" id="2518177"/>
    <lineage>
        <taxon>Bacteria</taxon>
        <taxon>Pseudomonadati</taxon>
        <taxon>Bacteroidota</taxon>
        <taxon>Flavobacteriia</taxon>
        <taxon>Flavobacteriales</taxon>
        <taxon>Flavobacteriaceae</taxon>
        <taxon>Flavobacterium</taxon>
    </lineage>
</organism>
<reference evidence="2 3" key="1">
    <citation type="submission" date="2019-04" db="EMBL/GenBank/DDBJ databases">
        <title>Flavobacterium sp. GS03.</title>
        <authorList>
            <person name="Kim H."/>
        </authorList>
    </citation>
    <scope>NUCLEOTIDE SEQUENCE [LARGE SCALE GENOMIC DNA]</scope>
    <source>
        <strain evidence="2 3">GS03</strain>
    </source>
</reference>
<dbReference type="OrthoDB" id="9773381at2"/>
<sequence length="295" mass="33207">MKNRISLLLLLFVGVVQAQQLNCSVQINSDKVASTNNQIFKNLKTSISDFVNKTDWTGDEYKANEKIECSMVIIVNSYESNQFTASIQVQSTRPVFNSTYASPVFNFNDKDFSFRYVEFENLQFNPSNFDSNLVSVLAYYCYMILGFDADTYSLMGGDKNYGIAQQIQSVAQQSGYKGWSQADGNQNRYFLTNDILSGTFDAYREALYQYHREGLDTMSADAKSGKDKVIGAISTLASIYKVRPNAFITRVFFDAKVDELVSILSAGPKVSLTETIENLNKLSPLNVSKWQTIKL</sequence>
<proteinExistence type="predicted"/>
<keyword evidence="3" id="KW-1185">Reference proteome</keyword>
<feature type="chain" id="PRO_5020976468" description="DUF4835 domain-containing protein" evidence="1">
    <location>
        <begin position="19"/>
        <end position="295"/>
    </location>
</feature>
<accession>A0A4P7PVK1</accession>
<dbReference type="Pfam" id="PF16119">
    <property type="entry name" value="DUF4835"/>
    <property type="match status" value="1"/>
</dbReference>
<dbReference type="KEGG" id="fsn:GS03_01915"/>
<protein>
    <recommendedName>
        <fullName evidence="4">DUF4835 domain-containing protein</fullName>
    </recommendedName>
</protein>